<feature type="region of interest" description="Disordered" evidence="1">
    <location>
        <begin position="1"/>
        <end position="27"/>
    </location>
</feature>
<proteinExistence type="predicted"/>
<evidence type="ECO:0000313" key="3">
    <source>
        <dbReference type="Proteomes" id="UP000059680"/>
    </source>
</evidence>
<name>A0A0P0XKC8_ORYSJ</name>
<organism evidence="2 3">
    <name type="scientific">Oryza sativa subsp. japonica</name>
    <name type="common">Rice</name>
    <dbReference type="NCBI Taxonomy" id="39947"/>
    <lineage>
        <taxon>Eukaryota</taxon>
        <taxon>Viridiplantae</taxon>
        <taxon>Streptophyta</taxon>
        <taxon>Embryophyta</taxon>
        <taxon>Tracheophyta</taxon>
        <taxon>Spermatophyta</taxon>
        <taxon>Magnoliopsida</taxon>
        <taxon>Liliopsida</taxon>
        <taxon>Poales</taxon>
        <taxon>Poaceae</taxon>
        <taxon>BOP clade</taxon>
        <taxon>Oryzoideae</taxon>
        <taxon>Oryzeae</taxon>
        <taxon>Oryzinae</taxon>
        <taxon>Oryza</taxon>
        <taxon>Oryza sativa</taxon>
    </lineage>
</organism>
<dbReference type="AlphaFoldDB" id="A0A0P0XKC8"/>
<evidence type="ECO:0000256" key="1">
    <source>
        <dbReference type="SAM" id="MobiDB-lite"/>
    </source>
</evidence>
<feature type="compositionally biased region" description="Low complexity" evidence="1">
    <location>
        <begin position="7"/>
        <end position="18"/>
    </location>
</feature>
<protein>
    <submittedName>
        <fullName evidence="2">Os09g0101602 protein</fullName>
    </submittedName>
</protein>
<dbReference type="EMBL" id="AP014965">
    <property type="protein sequence ID" value="BAT06774.1"/>
    <property type="molecule type" value="Genomic_DNA"/>
</dbReference>
<dbReference type="PaxDb" id="39947-A0A0P0XKC8"/>
<reference evidence="2 3" key="3">
    <citation type="journal article" date="2013" name="Rice">
        <title>Improvement of the Oryza sativa Nipponbare reference genome using next generation sequence and optical map data.</title>
        <authorList>
            <person name="Kawahara Y."/>
            <person name="de la Bastide M."/>
            <person name="Hamilton J.P."/>
            <person name="Kanamori H."/>
            <person name="McCombie W.R."/>
            <person name="Ouyang S."/>
            <person name="Schwartz D.C."/>
            <person name="Tanaka T."/>
            <person name="Wu J."/>
            <person name="Zhou S."/>
            <person name="Childs K.L."/>
            <person name="Davidson R.M."/>
            <person name="Lin H."/>
            <person name="Quesada-Ocampo L."/>
            <person name="Vaillancourt B."/>
            <person name="Sakai H."/>
            <person name="Lee S.S."/>
            <person name="Kim J."/>
            <person name="Numa H."/>
            <person name="Itoh T."/>
            <person name="Buell C.R."/>
            <person name="Matsumoto T."/>
        </authorList>
    </citation>
    <scope>NUCLEOTIDE SEQUENCE [LARGE SCALE GENOMIC DNA]</scope>
    <source>
        <strain evidence="3">cv. Nipponbare</strain>
    </source>
</reference>
<dbReference type="Proteomes" id="UP000059680">
    <property type="component" value="Chromosome 9"/>
</dbReference>
<accession>A0A0P0XKC8</accession>
<reference evidence="2 3" key="2">
    <citation type="journal article" date="2013" name="Plant Cell Physiol.">
        <title>Rice Annotation Project Database (RAP-DB): an integrative and interactive database for rice genomics.</title>
        <authorList>
            <person name="Sakai H."/>
            <person name="Lee S.S."/>
            <person name="Tanaka T."/>
            <person name="Numa H."/>
            <person name="Kim J."/>
            <person name="Kawahara Y."/>
            <person name="Wakimoto H."/>
            <person name="Yang C.C."/>
            <person name="Iwamoto M."/>
            <person name="Abe T."/>
            <person name="Yamada Y."/>
            <person name="Muto A."/>
            <person name="Inokuchi H."/>
            <person name="Ikemura T."/>
            <person name="Matsumoto T."/>
            <person name="Sasaki T."/>
            <person name="Itoh T."/>
        </authorList>
    </citation>
    <scope>NUCLEOTIDE SEQUENCE [LARGE SCALE GENOMIC DNA]</scope>
    <source>
        <strain evidence="3">cv. Nipponbare</strain>
    </source>
</reference>
<evidence type="ECO:0000313" key="2">
    <source>
        <dbReference type="EMBL" id="BAT06774.1"/>
    </source>
</evidence>
<reference evidence="3" key="1">
    <citation type="journal article" date="2005" name="Nature">
        <title>The map-based sequence of the rice genome.</title>
        <authorList>
            <consortium name="International rice genome sequencing project (IRGSP)"/>
            <person name="Matsumoto T."/>
            <person name="Wu J."/>
            <person name="Kanamori H."/>
            <person name="Katayose Y."/>
            <person name="Fujisawa M."/>
            <person name="Namiki N."/>
            <person name="Mizuno H."/>
            <person name="Yamamoto K."/>
            <person name="Antonio B.A."/>
            <person name="Baba T."/>
            <person name="Sakata K."/>
            <person name="Nagamura Y."/>
            <person name="Aoki H."/>
            <person name="Arikawa K."/>
            <person name="Arita K."/>
            <person name="Bito T."/>
            <person name="Chiden Y."/>
            <person name="Fujitsuka N."/>
            <person name="Fukunaka R."/>
            <person name="Hamada M."/>
            <person name="Harada C."/>
            <person name="Hayashi A."/>
            <person name="Hijishita S."/>
            <person name="Honda M."/>
            <person name="Hosokawa S."/>
            <person name="Ichikawa Y."/>
            <person name="Idonuma A."/>
            <person name="Iijima M."/>
            <person name="Ikeda M."/>
            <person name="Ikeno M."/>
            <person name="Ito K."/>
            <person name="Ito S."/>
            <person name="Ito T."/>
            <person name="Ito Y."/>
            <person name="Ito Y."/>
            <person name="Iwabuchi A."/>
            <person name="Kamiya K."/>
            <person name="Karasawa W."/>
            <person name="Kurita K."/>
            <person name="Katagiri S."/>
            <person name="Kikuta A."/>
            <person name="Kobayashi H."/>
            <person name="Kobayashi N."/>
            <person name="Machita K."/>
            <person name="Maehara T."/>
            <person name="Masukawa M."/>
            <person name="Mizubayashi T."/>
            <person name="Mukai Y."/>
            <person name="Nagasaki H."/>
            <person name="Nagata Y."/>
            <person name="Naito S."/>
            <person name="Nakashima M."/>
            <person name="Nakama Y."/>
            <person name="Nakamichi Y."/>
            <person name="Nakamura M."/>
            <person name="Meguro A."/>
            <person name="Negishi M."/>
            <person name="Ohta I."/>
            <person name="Ohta T."/>
            <person name="Okamoto M."/>
            <person name="Ono N."/>
            <person name="Saji S."/>
            <person name="Sakaguchi M."/>
            <person name="Sakai K."/>
            <person name="Shibata M."/>
            <person name="Shimokawa T."/>
            <person name="Song J."/>
            <person name="Takazaki Y."/>
            <person name="Terasawa K."/>
            <person name="Tsugane M."/>
            <person name="Tsuji K."/>
            <person name="Ueda S."/>
            <person name="Waki K."/>
            <person name="Yamagata H."/>
            <person name="Yamamoto M."/>
            <person name="Yamamoto S."/>
            <person name="Yamane H."/>
            <person name="Yoshiki S."/>
            <person name="Yoshihara R."/>
            <person name="Yukawa K."/>
            <person name="Zhong H."/>
            <person name="Yano M."/>
            <person name="Yuan Q."/>
            <person name="Ouyang S."/>
            <person name="Liu J."/>
            <person name="Jones K.M."/>
            <person name="Gansberger K."/>
            <person name="Moffat K."/>
            <person name="Hill J."/>
            <person name="Bera J."/>
            <person name="Fadrosh D."/>
            <person name="Jin S."/>
            <person name="Johri S."/>
            <person name="Kim M."/>
            <person name="Overton L."/>
            <person name="Reardon M."/>
            <person name="Tsitrin T."/>
            <person name="Vuong H."/>
            <person name="Weaver B."/>
            <person name="Ciecko A."/>
            <person name="Tallon L."/>
            <person name="Jackson J."/>
            <person name="Pai G."/>
            <person name="Aken S.V."/>
            <person name="Utterback T."/>
            <person name="Reidmuller S."/>
            <person name="Feldblyum T."/>
            <person name="Hsiao J."/>
            <person name="Zismann V."/>
            <person name="Iobst S."/>
            <person name="de Vazeille A.R."/>
            <person name="Buell C.R."/>
            <person name="Ying K."/>
            <person name="Li Y."/>
            <person name="Lu T."/>
            <person name="Huang Y."/>
            <person name="Zhao Q."/>
            <person name="Feng Q."/>
            <person name="Zhang L."/>
            <person name="Zhu J."/>
            <person name="Weng Q."/>
            <person name="Mu J."/>
            <person name="Lu Y."/>
            <person name="Fan D."/>
            <person name="Liu Y."/>
            <person name="Guan J."/>
            <person name="Zhang Y."/>
            <person name="Yu S."/>
            <person name="Liu X."/>
            <person name="Zhang Y."/>
            <person name="Hong G."/>
            <person name="Han B."/>
            <person name="Choisne N."/>
            <person name="Demange N."/>
            <person name="Orjeda G."/>
            <person name="Samain S."/>
            <person name="Cattolico L."/>
            <person name="Pelletier E."/>
            <person name="Couloux A."/>
            <person name="Segurens B."/>
            <person name="Wincker P."/>
            <person name="D'Hont A."/>
            <person name="Scarpelli C."/>
            <person name="Weissenbach J."/>
            <person name="Salanoubat M."/>
            <person name="Quetier F."/>
            <person name="Yu Y."/>
            <person name="Kim H.R."/>
            <person name="Rambo T."/>
            <person name="Currie J."/>
            <person name="Collura K."/>
            <person name="Luo M."/>
            <person name="Yang T."/>
            <person name="Ammiraju J.S.S."/>
            <person name="Engler F."/>
            <person name="Soderlund C."/>
            <person name="Wing R.A."/>
            <person name="Palmer L.E."/>
            <person name="de la Bastide M."/>
            <person name="Spiegel L."/>
            <person name="Nascimento L."/>
            <person name="Zutavern T."/>
            <person name="O'Shaughnessy A."/>
            <person name="Dike S."/>
            <person name="Dedhia N."/>
            <person name="Preston R."/>
            <person name="Balija V."/>
            <person name="McCombie W.R."/>
            <person name="Chow T."/>
            <person name="Chen H."/>
            <person name="Chung M."/>
            <person name="Chen C."/>
            <person name="Shaw J."/>
            <person name="Wu H."/>
            <person name="Hsiao K."/>
            <person name="Chao Y."/>
            <person name="Chu M."/>
            <person name="Cheng C."/>
            <person name="Hour A."/>
            <person name="Lee P."/>
            <person name="Lin S."/>
            <person name="Lin Y."/>
            <person name="Liou J."/>
            <person name="Liu S."/>
            <person name="Hsing Y."/>
            <person name="Raghuvanshi S."/>
            <person name="Mohanty A."/>
            <person name="Bharti A.K."/>
            <person name="Gaur A."/>
            <person name="Gupta V."/>
            <person name="Kumar D."/>
            <person name="Ravi V."/>
            <person name="Vij S."/>
            <person name="Kapur A."/>
            <person name="Khurana P."/>
            <person name="Khurana P."/>
            <person name="Khurana J.P."/>
            <person name="Tyagi A.K."/>
            <person name="Gaikwad K."/>
            <person name="Singh A."/>
            <person name="Dalal V."/>
            <person name="Srivastava S."/>
            <person name="Dixit A."/>
            <person name="Pal A.K."/>
            <person name="Ghazi I.A."/>
            <person name="Yadav M."/>
            <person name="Pandit A."/>
            <person name="Bhargava A."/>
            <person name="Sureshbabu K."/>
            <person name="Batra K."/>
            <person name="Sharma T.R."/>
            <person name="Mohapatra T."/>
            <person name="Singh N.K."/>
            <person name="Messing J."/>
            <person name="Nelson A.B."/>
            <person name="Fuks G."/>
            <person name="Kavchok S."/>
            <person name="Keizer G."/>
            <person name="Linton E."/>
            <person name="Llaca V."/>
            <person name="Song R."/>
            <person name="Tanyolac B."/>
            <person name="Young S."/>
            <person name="Ho-Il K."/>
            <person name="Hahn J.H."/>
            <person name="Sangsakoo G."/>
            <person name="Vanavichit A."/>
            <person name="de Mattos Luiz.A.T."/>
            <person name="Zimmer P.D."/>
            <person name="Malone G."/>
            <person name="Dellagostin O."/>
            <person name="de Oliveira A.C."/>
            <person name="Bevan M."/>
            <person name="Bancroft I."/>
            <person name="Minx P."/>
            <person name="Cordum H."/>
            <person name="Wilson R."/>
            <person name="Cheng Z."/>
            <person name="Jin W."/>
            <person name="Jiang J."/>
            <person name="Leong S.A."/>
            <person name="Iwama H."/>
            <person name="Gojobori T."/>
            <person name="Itoh T."/>
            <person name="Niimura Y."/>
            <person name="Fujii Y."/>
            <person name="Habara T."/>
            <person name="Sakai H."/>
            <person name="Sato Y."/>
            <person name="Wilson G."/>
            <person name="Kumar K."/>
            <person name="McCouch S."/>
            <person name="Juretic N."/>
            <person name="Hoen D."/>
            <person name="Wright S."/>
            <person name="Bruskiewich R."/>
            <person name="Bureau T."/>
            <person name="Miyao A."/>
            <person name="Hirochika H."/>
            <person name="Nishikawa T."/>
            <person name="Kadowaki K."/>
            <person name="Sugiura M."/>
            <person name="Burr B."/>
            <person name="Sasaki T."/>
        </authorList>
    </citation>
    <scope>NUCLEOTIDE SEQUENCE [LARGE SCALE GENOMIC DNA]</scope>
    <source>
        <strain evidence="3">cv. Nipponbare</strain>
    </source>
</reference>
<dbReference type="InParanoid" id="A0A0P0XKC8"/>
<keyword evidence="3" id="KW-1185">Reference proteome</keyword>
<gene>
    <name evidence="2" type="ordered locus">Os09g0101602</name>
    <name evidence="2" type="ORF">OSNPB_090101602</name>
</gene>
<sequence length="145" mass="16265">MSASFTSPRSCCPPSSQPAFTHSLPNPNRAAPLHLSRHLASGTQRLRLFSTPFSPRLHRIPNPSPLRRRHVVNDPFIAAPLGCRRRRPFTLPPLLIGDDHTFSATGSLFTARRWLFSFLPFCKAEKVKGCNSYSCSCKKSKHLKL</sequence>